<accession>A0A1W1XX55</accession>
<evidence type="ECO:0000313" key="2">
    <source>
        <dbReference type="Proteomes" id="UP000192761"/>
    </source>
</evidence>
<dbReference type="AlphaFoldDB" id="A0A1W1XX55"/>
<protein>
    <submittedName>
        <fullName evidence="1">Uncharacterized protein</fullName>
    </submittedName>
</protein>
<evidence type="ECO:0000313" key="1">
    <source>
        <dbReference type="EMBL" id="SMC28098.1"/>
    </source>
</evidence>
<sequence length="199" mass="20672">MSYRFIGDIDARLQDQTLQIQFTLGSQATWATPGLGASIVMNDGVTGQPVSQGSAAGQYSVVALGLSADYKTVFATITVHSGTNALVKQPVVGIAGSATAADNPQINHLKTVIDGLDQCDTRTKSLQVSFKHYVALSNPAALATNATAIPDEHTRAAATNTSAILTFSPGIFIEVQATPVADKLAAYAAVIAARQDRAL</sequence>
<dbReference type="EMBL" id="FWXD01000020">
    <property type="protein sequence ID" value="SMC28098.1"/>
    <property type="molecule type" value="Genomic_DNA"/>
</dbReference>
<keyword evidence="2" id="KW-1185">Reference proteome</keyword>
<reference evidence="1 2" key="1">
    <citation type="submission" date="2017-04" db="EMBL/GenBank/DDBJ databases">
        <authorList>
            <person name="Afonso C.L."/>
            <person name="Miller P.J."/>
            <person name="Scott M.A."/>
            <person name="Spackman E."/>
            <person name="Goraichik I."/>
            <person name="Dimitrov K.M."/>
            <person name="Suarez D.L."/>
            <person name="Swayne D.E."/>
        </authorList>
    </citation>
    <scope>NUCLEOTIDE SEQUENCE [LARGE SCALE GENOMIC DNA]</scope>
    <source>
        <strain evidence="1 2">DSM 23236</strain>
    </source>
</reference>
<dbReference type="OrthoDB" id="8577678at2"/>
<proteinExistence type="predicted"/>
<gene>
    <name evidence="1" type="ORF">SAMN02745857_03117</name>
</gene>
<name>A0A1W1XX55_9NEIS</name>
<organism evidence="1 2">
    <name type="scientific">Andreprevotia lacus DSM 23236</name>
    <dbReference type="NCBI Taxonomy" id="1121001"/>
    <lineage>
        <taxon>Bacteria</taxon>
        <taxon>Pseudomonadati</taxon>
        <taxon>Pseudomonadota</taxon>
        <taxon>Betaproteobacteria</taxon>
        <taxon>Neisseriales</taxon>
        <taxon>Chitinibacteraceae</taxon>
        <taxon>Andreprevotia</taxon>
    </lineage>
</organism>
<dbReference type="RefSeq" id="WP_084091888.1">
    <property type="nucleotide sequence ID" value="NZ_FWXD01000020.1"/>
</dbReference>
<dbReference type="Proteomes" id="UP000192761">
    <property type="component" value="Unassembled WGS sequence"/>
</dbReference>